<proteinExistence type="inferred from homology"/>
<accession>I0II68</accession>
<dbReference type="STRING" id="1142394.PSMK_27970"/>
<dbReference type="Pfam" id="PF12867">
    <property type="entry name" value="DinB_2"/>
    <property type="match status" value="1"/>
</dbReference>
<comment type="similarity">
    <text evidence="1">Belongs to the DinB family.</text>
</comment>
<dbReference type="InterPro" id="IPR034660">
    <property type="entry name" value="DinB/YfiT-like"/>
</dbReference>
<keyword evidence="2 3" id="KW-0479">Metal-binding</keyword>
<feature type="binding site" evidence="3">
    <location>
        <position position="135"/>
    </location>
    <ligand>
        <name>a divalent metal cation</name>
        <dbReference type="ChEBI" id="CHEBI:60240"/>
    </ligand>
</feature>
<evidence type="ECO:0000256" key="2">
    <source>
        <dbReference type="ARBA" id="ARBA00022723"/>
    </source>
</evidence>
<evidence type="ECO:0000256" key="3">
    <source>
        <dbReference type="PIRSR" id="PIRSR607837-1"/>
    </source>
</evidence>
<feature type="binding site" evidence="3">
    <location>
        <position position="50"/>
    </location>
    <ligand>
        <name>a divalent metal cation</name>
        <dbReference type="ChEBI" id="CHEBI:60240"/>
    </ligand>
</feature>
<evidence type="ECO:0000313" key="5">
    <source>
        <dbReference type="EMBL" id="BAM04956.1"/>
    </source>
</evidence>
<feature type="domain" description="DinB-like" evidence="4">
    <location>
        <begin position="16"/>
        <end position="137"/>
    </location>
</feature>
<evidence type="ECO:0000259" key="4">
    <source>
        <dbReference type="Pfam" id="PF12867"/>
    </source>
</evidence>
<gene>
    <name evidence="5" type="ordered locus">PSMK_27970</name>
</gene>
<dbReference type="InterPro" id="IPR007837">
    <property type="entry name" value="DinB"/>
</dbReference>
<dbReference type="eggNOG" id="COG2318">
    <property type="taxonomic scope" value="Bacteria"/>
</dbReference>
<dbReference type="HOGENOM" id="CLU_1561479_0_0_0"/>
<dbReference type="InterPro" id="IPR024775">
    <property type="entry name" value="DinB-like"/>
</dbReference>
<name>I0II68_PHYMF</name>
<organism evidence="5 6">
    <name type="scientific">Phycisphaera mikurensis (strain NBRC 102666 / KCTC 22515 / FYK2301M01)</name>
    <dbReference type="NCBI Taxonomy" id="1142394"/>
    <lineage>
        <taxon>Bacteria</taxon>
        <taxon>Pseudomonadati</taxon>
        <taxon>Planctomycetota</taxon>
        <taxon>Phycisphaerae</taxon>
        <taxon>Phycisphaerales</taxon>
        <taxon>Phycisphaeraceae</taxon>
        <taxon>Phycisphaera</taxon>
    </lineage>
</organism>
<reference evidence="5 6" key="1">
    <citation type="submission" date="2012-02" db="EMBL/GenBank/DDBJ databases">
        <title>Complete genome sequence of Phycisphaera mikurensis NBRC 102666.</title>
        <authorList>
            <person name="Ankai A."/>
            <person name="Hosoyama A."/>
            <person name="Terui Y."/>
            <person name="Sekine M."/>
            <person name="Fukai R."/>
            <person name="Kato Y."/>
            <person name="Nakamura S."/>
            <person name="Yamada-Narita S."/>
            <person name="Kawakoshi A."/>
            <person name="Fukunaga Y."/>
            <person name="Yamazaki S."/>
            <person name="Fujita N."/>
        </authorList>
    </citation>
    <scope>NUCLEOTIDE SEQUENCE [LARGE SCALE GENOMIC DNA]</scope>
    <source>
        <strain evidence="6">NBRC 102666 / KCTC 22515 / FYK2301M01</strain>
    </source>
</reference>
<protein>
    <submittedName>
        <fullName evidence="5">DinB family protein</fullName>
    </submittedName>
</protein>
<keyword evidence="6" id="KW-1185">Reference proteome</keyword>
<dbReference type="OrthoDB" id="9811413at2"/>
<dbReference type="SUPFAM" id="SSF109854">
    <property type="entry name" value="DinB/YfiT-like putative metalloenzymes"/>
    <property type="match status" value="1"/>
</dbReference>
<dbReference type="PANTHER" id="PTHR37302">
    <property type="entry name" value="SLR1116 PROTEIN"/>
    <property type="match status" value="1"/>
</dbReference>
<dbReference type="Proteomes" id="UP000007881">
    <property type="component" value="Chromosome"/>
</dbReference>
<dbReference type="AlphaFoldDB" id="I0II68"/>
<dbReference type="GO" id="GO:0046872">
    <property type="term" value="F:metal ion binding"/>
    <property type="evidence" value="ECO:0007669"/>
    <property type="project" value="UniProtKB-KW"/>
</dbReference>
<dbReference type="EMBL" id="AP012338">
    <property type="protein sequence ID" value="BAM04956.1"/>
    <property type="molecule type" value="Genomic_DNA"/>
</dbReference>
<evidence type="ECO:0000313" key="6">
    <source>
        <dbReference type="Proteomes" id="UP000007881"/>
    </source>
</evidence>
<dbReference type="PANTHER" id="PTHR37302:SF3">
    <property type="entry name" value="DAMAGE-INDUCIBLE PROTEIN DINB"/>
    <property type="match status" value="1"/>
</dbReference>
<dbReference type="KEGG" id="phm:PSMK_27970"/>
<evidence type="ECO:0000256" key="1">
    <source>
        <dbReference type="ARBA" id="ARBA00008635"/>
    </source>
</evidence>
<dbReference type="Gene3D" id="1.20.120.450">
    <property type="entry name" value="dinb family like domain"/>
    <property type="match status" value="1"/>
</dbReference>
<sequence length="171" mass="19156">MTAVDWVRRMHAHKRWANRRLLEAVEDLPEKDRHRSFGIGHGSAWATVVHLWAVDAAWLETIGGREDAPVVKAGAVGSVEALEALWDVADERWVTLLAGLEPEDLDRPVWRTSAATGGRRRGMPLHDVLIHVCTHAQYTGSQCVNILRRLRVAELPRISMTTLSRAGFEGR</sequence>
<dbReference type="RefSeq" id="WP_014438166.1">
    <property type="nucleotide sequence ID" value="NC_017080.1"/>
</dbReference>